<dbReference type="InterPro" id="IPR023214">
    <property type="entry name" value="HAD_sf"/>
</dbReference>
<evidence type="ECO:0000313" key="2">
    <source>
        <dbReference type="Proteomes" id="UP001141253"/>
    </source>
</evidence>
<dbReference type="SUPFAM" id="SSF56784">
    <property type="entry name" value="HAD-like"/>
    <property type="match status" value="1"/>
</dbReference>
<dbReference type="Gene3D" id="3.40.50.1000">
    <property type="entry name" value="HAD superfamily/HAD-like"/>
    <property type="match status" value="1"/>
</dbReference>
<dbReference type="InterPro" id="IPR016965">
    <property type="entry name" value="Pase_PHOSPHO-typ"/>
</dbReference>
<evidence type="ECO:0000313" key="1">
    <source>
        <dbReference type="EMBL" id="KAJ6392865.1"/>
    </source>
</evidence>
<dbReference type="EMBL" id="JAPFFI010000005">
    <property type="protein sequence ID" value="KAJ6392865.1"/>
    <property type="molecule type" value="Genomic_DNA"/>
</dbReference>
<organism evidence="1 2">
    <name type="scientific">Salix suchowensis</name>
    <dbReference type="NCBI Taxonomy" id="1278906"/>
    <lineage>
        <taxon>Eukaryota</taxon>
        <taxon>Viridiplantae</taxon>
        <taxon>Streptophyta</taxon>
        <taxon>Embryophyta</taxon>
        <taxon>Tracheophyta</taxon>
        <taxon>Spermatophyta</taxon>
        <taxon>Magnoliopsida</taxon>
        <taxon>eudicotyledons</taxon>
        <taxon>Gunneridae</taxon>
        <taxon>Pentapetalae</taxon>
        <taxon>rosids</taxon>
        <taxon>fabids</taxon>
        <taxon>Malpighiales</taxon>
        <taxon>Salicaceae</taxon>
        <taxon>Saliceae</taxon>
        <taxon>Salix</taxon>
    </lineage>
</organism>
<accession>A0ABQ9C222</accession>
<reference evidence="1" key="1">
    <citation type="submission" date="2022-10" db="EMBL/GenBank/DDBJ databases">
        <authorList>
            <person name="Hyden B.L."/>
            <person name="Feng K."/>
            <person name="Yates T."/>
            <person name="Jawdy S."/>
            <person name="Smart L.B."/>
            <person name="Muchero W."/>
        </authorList>
    </citation>
    <scope>NUCLEOTIDE SEQUENCE</scope>
    <source>
        <tissue evidence="1">Shoot tip</tissue>
    </source>
</reference>
<dbReference type="PANTHER" id="PTHR20889:SF12">
    <property type="entry name" value="LP01149P"/>
    <property type="match status" value="1"/>
</dbReference>
<dbReference type="PANTHER" id="PTHR20889">
    <property type="entry name" value="PHOSPHATASE, ORPHAN 1, 2"/>
    <property type="match status" value="1"/>
</dbReference>
<reference evidence="1" key="2">
    <citation type="journal article" date="2023" name="Int. J. Mol. Sci.">
        <title>De Novo Assembly and Annotation of 11 Diverse Shrub Willow (Salix) Genomes Reveals Novel Gene Organization in Sex-Linked Regions.</title>
        <authorList>
            <person name="Hyden B."/>
            <person name="Feng K."/>
            <person name="Yates T.B."/>
            <person name="Jawdy S."/>
            <person name="Cereghino C."/>
            <person name="Smart L.B."/>
            <person name="Muchero W."/>
        </authorList>
    </citation>
    <scope>NUCLEOTIDE SEQUENCE</scope>
    <source>
        <tissue evidence="1">Shoot tip</tissue>
    </source>
</reference>
<dbReference type="Pfam" id="PF06888">
    <property type="entry name" value="Put_Phosphatase"/>
    <property type="match status" value="1"/>
</dbReference>
<comment type="caution">
    <text evidence="1">The sequence shown here is derived from an EMBL/GenBank/DDBJ whole genome shotgun (WGS) entry which is preliminary data.</text>
</comment>
<proteinExistence type="predicted"/>
<dbReference type="InterPro" id="IPR036412">
    <property type="entry name" value="HAD-like_sf"/>
</dbReference>
<dbReference type="Proteomes" id="UP001141253">
    <property type="component" value="Chromosome 1"/>
</dbReference>
<protein>
    <submittedName>
        <fullName evidence="1">Uncharacterized protein</fullName>
    </submittedName>
</protein>
<sequence length="77" mass="8865">MAAAIVVVFDFDKTIIDVDSDNWVIDELGFNDLFNQLLPTMPWNSLMDRMMKELHSDGKTMEDIAEVLKRIPIHSQV</sequence>
<gene>
    <name evidence="1" type="ORF">OIU77_022363</name>
</gene>
<keyword evidence="2" id="KW-1185">Reference proteome</keyword>
<name>A0ABQ9C222_9ROSI</name>